<protein>
    <submittedName>
        <fullName evidence="1">Uncharacterized protein</fullName>
    </submittedName>
</protein>
<gene>
    <name evidence="1" type="ORF">GOQ09_15635</name>
</gene>
<evidence type="ECO:0000313" key="1">
    <source>
        <dbReference type="EMBL" id="QGW82917.1"/>
    </source>
</evidence>
<name>A0A6I6HJ94_VARPD</name>
<dbReference type="RefSeq" id="WP_157614347.1">
    <property type="nucleotide sequence ID" value="NZ_CP046622.1"/>
</dbReference>
<evidence type="ECO:0000313" key="2">
    <source>
        <dbReference type="Proteomes" id="UP000425817"/>
    </source>
</evidence>
<dbReference type="OrthoDB" id="9924045at2"/>
<dbReference type="EMBL" id="CP046622">
    <property type="protein sequence ID" value="QGW82917.1"/>
    <property type="molecule type" value="Genomic_DNA"/>
</dbReference>
<sequence>MQVAGQAGMPGVLDLRKANREHWGNSLQARLLAIKNLETDVLPVLQYARVLTIKEGGVMVDGFEISARGAKSKPIKTRQTWWCVGVAELEIGYAALERMNPKCSTGFSVNDDDEEDLLPAWPR</sequence>
<dbReference type="Proteomes" id="UP000425817">
    <property type="component" value="Chromosome"/>
</dbReference>
<accession>A0A6I6HJ94</accession>
<proteinExistence type="predicted"/>
<dbReference type="AlphaFoldDB" id="A0A6I6HJ94"/>
<organism evidence="1 2">
    <name type="scientific">Variovorax paradoxus</name>
    <dbReference type="NCBI Taxonomy" id="34073"/>
    <lineage>
        <taxon>Bacteria</taxon>
        <taxon>Pseudomonadati</taxon>
        <taxon>Pseudomonadota</taxon>
        <taxon>Betaproteobacteria</taxon>
        <taxon>Burkholderiales</taxon>
        <taxon>Comamonadaceae</taxon>
        <taxon>Variovorax</taxon>
    </lineage>
</organism>
<reference evidence="1 2" key="1">
    <citation type="submission" date="2019-12" db="EMBL/GenBank/DDBJ databases">
        <title>Hybrid Genome Assemblies of two High G+C Isolates from Undergraduate Microbiology Courses.</title>
        <authorList>
            <person name="Ne Ville C.J."/>
            <person name="Enright D."/>
            <person name="Hernandez I."/>
            <person name="Dodsworth J."/>
            <person name="Orwin P.M."/>
        </authorList>
    </citation>
    <scope>NUCLEOTIDE SEQUENCE [LARGE SCALE GENOMIC DNA]</scope>
    <source>
        <strain evidence="1 2">CSUSB</strain>
    </source>
</reference>